<keyword evidence="2" id="KW-1185">Reference proteome</keyword>
<evidence type="ECO:0000313" key="2">
    <source>
        <dbReference type="Proteomes" id="UP001227268"/>
    </source>
</evidence>
<sequence length="152" mass="16946">MLLPFTPQYTHPFTFEELCELEVPIIAAEIPRLEHSVSRLKDSNHQIQSHVEGLTDPDDTEEAQEMNDVIQENEQTIKAQEERILLLKHALKAKMGFDPTNSHYGLTENRAIITEPTTASADNVPNSNISTSATPAQSMPLEGEATDDGMYL</sequence>
<comment type="caution">
    <text evidence="1">The sequence shown here is derived from an EMBL/GenBank/DDBJ whole genome shotgun (WGS) entry which is preliminary data.</text>
</comment>
<organism evidence="1 2">
    <name type="scientific">Naganishia friedmannii</name>
    <dbReference type="NCBI Taxonomy" id="89922"/>
    <lineage>
        <taxon>Eukaryota</taxon>
        <taxon>Fungi</taxon>
        <taxon>Dikarya</taxon>
        <taxon>Basidiomycota</taxon>
        <taxon>Agaricomycotina</taxon>
        <taxon>Tremellomycetes</taxon>
        <taxon>Filobasidiales</taxon>
        <taxon>Filobasidiaceae</taxon>
        <taxon>Naganishia</taxon>
    </lineage>
</organism>
<proteinExistence type="predicted"/>
<name>A0ACC2VAT0_9TREE</name>
<dbReference type="Proteomes" id="UP001227268">
    <property type="component" value="Unassembled WGS sequence"/>
</dbReference>
<accession>A0ACC2VAT0</accession>
<evidence type="ECO:0000313" key="1">
    <source>
        <dbReference type="EMBL" id="KAJ9096072.1"/>
    </source>
</evidence>
<reference evidence="1" key="1">
    <citation type="submission" date="2023-04" db="EMBL/GenBank/DDBJ databases">
        <title>Draft Genome sequencing of Naganishia species isolated from polar environments using Oxford Nanopore Technology.</title>
        <authorList>
            <person name="Leo P."/>
            <person name="Venkateswaran K."/>
        </authorList>
    </citation>
    <scope>NUCLEOTIDE SEQUENCE</scope>
    <source>
        <strain evidence="1">MNA-CCFEE 5423</strain>
    </source>
</reference>
<gene>
    <name evidence="1" type="ORF">QFC21_005437</name>
</gene>
<protein>
    <submittedName>
        <fullName evidence="1">Uncharacterized protein</fullName>
    </submittedName>
</protein>
<dbReference type="EMBL" id="JASBWT010000020">
    <property type="protein sequence ID" value="KAJ9096072.1"/>
    <property type="molecule type" value="Genomic_DNA"/>
</dbReference>